<dbReference type="PROSITE" id="PS50817">
    <property type="entry name" value="INTEIN_N_TER"/>
    <property type="match status" value="1"/>
</dbReference>
<evidence type="ECO:0000313" key="2">
    <source>
        <dbReference type="EMBL" id="MCB8875727.1"/>
    </source>
</evidence>
<reference evidence="2" key="1">
    <citation type="journal article" date="2021" name="Microorganisms">
        <title>Acidisoma silvae sp. nov. and Acidisomacellulosilytica sp. nov., Two Acidophilic Bacteria Isolated from Decaying Wood, Hydrolyzing Cellulose and Producing Poly-3-hydroxybutyrate.</title>
        <authorList>
            <person name="Mieszkin S."/>
            <person name="Pouder E."/>
            <person name="Uroz S."/>
            <person name="Simon-Colin C."/>
            <person name="Alain K."/>
        </authorList>
    </citation>
    <scope>NUCLEOTIDE SEQUENCE</scope>
    <source>
        <strain evidence="2">HW T2.11</strain>
    </source>
</reference>
<dbReference type="Gene3D" id="2.170.16.10">
    <property type="entry name" value="Hedgehog/Intein (Hint) domain"/>
    <property type="match status" value="1"/>
</dbReference>
<comment type="caution">
    <text evidence="2">The sequence shown here is derived from an EMBL/GenBank/DDBJ whole genome shotgun (WGS) entry which is preliminary data.</text>
</comment>
<dbReference type="InterPro" id="IPR006141">
    <property type="entry name" value="Intein_N"/>
</dbReference>
<dbReference type="InterPro" id="IPR036844">
    <property type="entry name" value="Hint_dom_sf"/>
</dbReference>
<dbReference type="RefSeq" id="WP_227321388.1">
    <property type="nucleotide sequence ID" value="NZ_JAESVB010000004.1"/>
</dbReference>
<dbReference type="Pfam" id="PF13403">
    <property type="entry name" value="Hint_2"/>
    <property type="match status" value="1"/>
</dbReference>
<reference evidence="2" key="2">
    <citation type="submission" date="2021-01" db="EMBL/GenBank/DDBJ databases">
        <authorList>
            <person name="Mieszkin S."/>
            <person name="Pouder E."/>
            <person name="Alain K."/>
        </authorList>
    </citation>
    <scope>NUCLEOTIDE SEQUENCE</scope>
    <source>
        <strain evidence="2">HW T2.11</strain>
    </source>
</reference>
<evidence type="ECO:0000259" key="1">
    <source>
        <dbReference type="Pfam" id="PF13403"/>
    </source>
</evidence>
<gene>
    <name evidence="2" type="ORF">ASILVAE211_11080</name>
</gene>
<keyword evidence="3" id="KW-1185">Reference proteome</keyword>
<evidence type="ECO:0000313" key="3">
    <source>
        <dbReference type="Proteomes" id="UP000708298"/>
    </source>
</evidence>
<dbReference type="EMBL" id="JAESVB010000004">
    <property type="protein sequence ID" value="MCB8875727.1"/>
    <property type="molecule type" value="Genomic_DNA"/>
</dbReference>
<dbReference type="Proteomes" id="UP000708298">
    <property type="component" value="Unassembled WGS sequence"/>
</dbReference>
<dbReference type="AlphaFoldDB" id="A0A963YSJ1"/>
<accession>A0A963YSJ1</accession>
<sequence length="455" mass="46594">MANSNGVTYTYTGTTLTRTYNGAVTGYTGSSGSLASVTSLPSSNVFTDGTTQTLTSVIFTTSNYAVMNGVTDTVNVTSLGGTINLYVGGTTTINSSLSALSGLNVFVDGGSATLAGGITALSGAVITLDNGGTFTNGTALLNVLSGITVNYSVNGGTFLIDGNGSAATVSGVTINNFSTQANANLEFAHLPSAVTSYTISGTGNQTITLLNGSTTIGTVTVNGTSFATGTYTQGQSGPLTFSYDGNGDIFVSAGTSIFYCFLPGTHILTPQGEVLIEDLRDGDMVITASGESVPIAAITTSRLSTQFADHSKIMPVRIAAGAFAEGLPTRDLYVSPDHSFFFDGVLVPAQLLINGSSIRQVSRAGEITYYHLELEPHDLIIAEGVVTESFLNTGGRQYQSQGSVVTLLPPAEPKTWEDACAPLLLAGPRLEAIRAALNGRAEIALASSGPLTAAA</sequence>
<protein>
    <submittedName>
        <fullName evidence="2">Hint domain-containing protein</fullName>
    </submittedName>
</protein>
<dbReference type="InterPro" id="IPR028992">
    <property type="entry name" value="Hedgehog/Intein_dom"/>
</dbReference>
<organism evidence="2 3">
    <name type="scientific">Acidisoma silvae</name>
    <dbReference type="NCBI Taxonomy" id="2802396"/>
    <lineage>
        <taxon>Bacteria</taxon>
        <taxon>Pseudomonadati</taxon>
        <taxon>Pseudomonadota</taxon>
        <taxon>Alphaproteobacteria</taxon>
        <taxon>Acetobacterales</taxon>
        <taxon>Acidocellaceae</taxon>
        <taxon>Acidisoma</taxon>
    </lineage>
</organism>
<dbReference type="GO" id="GO:0016539">
    <property type="term" value="P:intein-mediated protein splicing"/>
    <property type="evidence" value="ECO:0007669"/>
    <property type="project" value="InterPro"/>
</dbReference>
<dbReference type="SUPFAM" id="SSF51294">
    <property type="entry name" value="Hedgehog/intein (Hint) domain"/>
    <property type="match status" value="1"/>
</dbReference>
<name>A0A963YSJ1_9PROT</name>
<feature type="domain" description="Hedgehog/Intein (Hint)" evidence="1">
    <location>
        <begin position="260"/>
        <end position="393"/>
    </location>
</feature>
<proteinExistence type="predicted"/>